<dbReference type="WBParaSite" id="HNAJ_0001135101-mRNA-1">
    <property type="protein sequence ID" value="HNAJ_0001135101-mRNA-1"/>
    <property type="gene ID" value="HNAJ_0001135101"/>
</dbReference>
<dbReference type="InterPro" id="IPR015943">
    <property type="entry name" value="WD40/YVTN_repeat-like_dom_sf"/>
</dbReference>
<protein>
    <submittedName>
        <fullName evidence="4">WD_REPEATS_REGION domain-containing protein</fullName>
    </submittedName>
</protein>
<dbReference type="SUPFAM" id="SSF50978">
    <property type="entry name" value="WD40 repeat-like"/>
    <property type="match status" value="1"/>
</dbReference>
<sequence>MPVNSVLTYGEEVFMTLVSGLLCFVDLPRLREETGIWLVPAPMITKLAIMHFTNKPHLLILGTENGFKWFRNLTLHKSRITCIGVSRNSVDPHRHDDSGLFVSGSVDGSIRLWNALTGECLQVFDDRTPVAKRWH</sequence>
<feature type="repeat" description="WD" evidence="1">
    <location>
        <begin position="97"/>
        <end position="123"/>
    </location>
</feature>
<gene>
    <name evidence="2" type="ORF">HNAJ_LOCUS11341</name>
</gene>
<name>A0A0R3TUC5_RODNA</name>
<dbReference type="InterPro" id="IPR001680">
    <property type="entry name" value="WD40_rpt"/>
</dbReference>
<evidence type="ECO:0000313" key="4">
    <source>
        <dbReference type="WBParaSite" id="HNAJ_0001135101-mRNA-1"/>
    </source>
</evidence>
<dbReference type="PROSITE" id="PS50082">
    <property type="entry name" value="WD_REPEATS_2"/>
    <property type="match status" value="1"/>
</dbReference>
<dbReference type="Proteomes" id="UP000278807">
    <property type="component" value="Unassembled WGS sequence"/>
</dbReference>
<reference evidence="2 3" key="2">
    <citation type="submission" date="2018-11" db="EMBL/GenBank/DDBJ databases">
        <authorList>
            <consortium name="Pathogen Informatics"/>
        </authorList>
    </citation>
    <scope>NUCLEOTIDE SEQUENCE [LARGE SCALE GENOMIC DNA]</scope>
</reference>
<keyword evidence="3" id="KW-1185">Reference proteome</keyword>
<evidence type="ECO:0000256" key="1">
    <source>
        <dbReference type="PROSITE-ProRule" id="PRU00221"/>
    </source>
</evidence>
<keyword evidence="1" id="KW-0853">WD repeat</keyword>
<evidence type="ECO:0000313" key="3">
    <source>
        <dbReference type="Proteomes" id="UP000278807"/>
    </source>
</evidence>
<dbReference type="OrthoDB" id="7318948at2759"/>
<accession>A0A0R3TUC5</accession>
<dbReference type="Gene3D" id="2.130.10.10">
    <property type="entry name" value="YVTN repeat-like/Quinoprotein amine dehydrogenase"/>
    <property type="match status" value="1"/>
</dbReference>
<dbReference type="AlphaFoldDB" id="A0A0R3TUC5"/>
<dbReference type="InterPro" id="IPR036322">
    <property type="entry name" value="WD40_repeat_dom_sf"/>
</dbReference>
<proteinExistence type="predicted"/>
<dbReference type="SMART" id="SM00320">
    <property type="entry name" value="WD40"/>
    <property type="match status" value="1"/>
</dbReference>
<organism evidence="4">
    <name type="scientific">Rodentolepis nana</name>
    <name type="common">Dwarf tapeworm</name>
    <name type="synonym">Hymenolepis nana</name>
    <dbReference type="NCBI Taxonomy" id="102285"/>
    <lineage>
        <taxon>Eukaryota</taxon>
        <taxon>Metazoa</taxon>
        <taxon>Spiralia</taxon>
        <taxon>Lophotrochozoa</taxon>
        <taxon>Platyhelminthes</taxon>
        <taxon>Cestoda</taxon>
        <taxon>Eucestoda</taxon>
        <taxon>Cyclophyllidea</taxon>
        <taxon>Hymenolepididae</taxon>
        <taxon>Rodentolepis</taxon>
    </lineage>
</organism>
<dbReference type="EMBL" id="UZAE01013517">
    <property type="protein sequence ID" value="VDO10197.1"/>
    <property type="molecule type" value="Genomic_DNA"/>
</dbReference>
<reference evidence="4" key="1">
    <citation type="submission" date="2017-02" db="UniProtKB">
        <authorList>
            <consortium name="WormBaseParasite"/>
        </authorList>
    </citation>
    <scope>IDENTIFICATION</scope>
</reference>
<evidence type="ECO:0000313" key="2">
    <source>
        <dbReference type="EMBL" id="VDO10197.1"/>
    </source>
</evidence>